<dbReference type="Proteomes" id="UP000322077">
    <property type="component" value="Unassembled WGS sequence"/>
</dbReference>
<gene>
    <name evidence="2" type="ORF">FYJ91_20250</name>
</gene>
<dbReference type="EMBL" id="VTOU01000007">
    <property type="protein sequence ID" value="TZG24164.1"/>
    <property type="molecule type" value="Genomic_DNA"/>
</dbReference>
<reference evidence="2 3" key="1">
    <citation type="submission" date="2019-08" db="EMBL/GenBank/DDBJ databases">
        <authorList>
            <person name="Wang G."/>
            <person name="Xu Z."/>
        </authorList>
    </citation>
    <scope>NUCLEOTIDE SEQUENCE [LARGE SCALE GENOMIC DNA]</scope>
    <source>
        <strain evidence="2 3">ZX</strain>
    </source>
</reference>
<evidence type="ECO:0000313" key="3">
    <source>
        <dbReference type="Proteomes" id="UP000322077"/>
    </source>
</evidence>
<dbReference type="AlphaFoldDB" id="A0A5D9BXN5"/>
<organism evidence="2 3">
    <name type="scientific">Sphingomonas montanisoli</name>
    <dbReference type="NCBI Taxonomy" id="2606412"/>
    <lineage>
        <taxon>Bacteria</taxon>
        <taxon>Pseudomonadati</taxon>
        <taxon>Pseudomonadota</taxon>
        <taxon>Alphaproteobacteria</taxon>
        <taxon>Sphingomonadales</taxon>
        <taxon>Sphingomonadaceae</taxon>
        <taxon>Sphingomonas</taxon>
    </lineage>
</organism>
<name>A0A5D9BXN5_9SPHN</name>
<dbReference type="RefSeq" id="WP_149524139.1">
    <property type="nucleotide sequence ID" value="NZ_VTOU01000007.1"/>
</dbReference>
<comment type="caution">
    <text evidence="2">The sequence shown here is derived from an EMBL/GenBank/DDBJ whole genome shotgun (WGS) entry which is preliminary data.</text>
</comment>
<keyword evidence="1" id="KW-0732">Signal</keyword>
<accession>A0A5D9BXN5</accession>
<feature type="signal peptide" evidence="1">
    <location>
        <begin position="1"/>
        <end position="20"/>
    </location>
</feature>
<feature type="chain" id="PRO_5022903123" evidence="1">
    <location>
        <begin position="21"/>
        <end position="138"/>
    </location>
</feature>
<proteinExistence type="predicted"/>
<sequence>MRIISTLILTAALAATAVSAAPEPTKTQVRGEARLTKLLEGRTAGTPVNCINLRDIQQTQIIDGTAIVYRVSGNKLYVNRPVHPGTLDDDDILITDTRTPQLCNIDTIRLMSRISRFPSGVVFLNKFVPYTKAPAPKS</sequence>
<keyword evidence="3" id="KW-1185">Reference proteome</keyword>
<evidence type="ECO:0000313" key="2">
    <source>
        <dbReference type="EMBL" id="TZG24164.1"/>
    </source>
</evidence>
<evidence type="ECO:0000256" key="1">
    <source>
        <dbReference type="SAM" id="SignalP"/>
    </source>
</evidence>
<protein>
    <submittedName>
        <fullName evidence="2">Uncharacterized protein</fullName>
    </submittedName>
</protein>